<feature type="region of interest" description="Disordered" evidence="1">
    <location>
        <begin position="40"/>
        <end position="70"/>
    </location>
</feature>
<organism evidence="3 4">
    <name type="scientific">Porphyromonas gingivicanis</name>
    <dbReference type="NCBI Taxonomy" id="266762"/>
    <lineage>
        <taxon>Bacteria</taxon>
        <taxon>Pseudomonadati</taxon>
        <taxon>Bacteroidota</taxon>
        <taxon>Bacteroidia</taxon>
        <taxon>Bacteroidales</taxon>
        <taxon>Porphyromonadaceae</taxon>
        <taxon>Porphyromonas</taxon>
    </lineage>
</organism>
<keyword evidence="2" id="KW-0812">Transmembrane</keyword>
<dbReference type="PROSITE" id="PS51257">
    <property type="entry name" value="PROKAR_LIPOPROTEIN"/>
    <property type="match status" value="1"/>
</dbReference>
<evidence type="ECO:0000256" key="2">
    <source>
        <dbReference type="SAM" id="Phobius"/>
    </source>
</evidence>
<name>A0A0A2G7A8_9PORP</name>
<feature type="compositionally biased region" description="Basic and acidic residues" evidence="1">
    <location>
        <begin position="56"/>
        <end position="70"/>
    </location>
</feature>
<evidence type="ECO:0000313" key="4">
    <source>
        <dbReference type="Proteomes" id="UP000030134"/>
    </source>
</evidence>
<sequence length="106" mass="12247">MKIKSLLSNFYKGVVGGLKVFVAFSSACLIVACGVKKRTGREPVEPQLPMESEEKEMEKSRPPKEREEIRPVLMYGTPYDTYQLREKKQQNRPNKDLQKESKKEGR</sequence>
<comment type="caution">
    <text evidence="3">The sequence shown here is derived from an EMBL/GenBank/DDBJ whole genome shotgun (WGS) entry which is preliminary data.</text>
</comment>
<keyword evidence="2" id="KW-0472">Membrane</keyword>
<keyword evidence="2" id="KW-1133">Transmembrane helix</keyword>
<evidence type="ECO:0008006" key="5">
    <source>
        <dbReference type="Google" id="ProtNLM"/>
    </source>
</evidence>
<protein>
    <recommendedName>
        <fullName evidence="5">Lipoprotein</fullName>
    </recommendedName>
</protein>
<dbReference type="RefSeq" id="WP_025842272.1">
    <property type="nucleotide sequence ID" value="NZ_JQZW01000008.1"/>
</dbReference>
<feature type="region of interest" description="Disordered" evidence="1">
    <location>
        <begin position="82"/>
        <end position="106"/>
    </location>
</feature>
<evidence type="ECO:0000256" key="1">
    <source>
        <dbReference type="SAM" id="MobiDB-lite"/>
    </source>
</evidence>
<accession>A0A0A2G7A8</accession>
<feature type="transmembrane region" description="Helical" evidence="2">
    <location>
        <begin position="14"/>
        <end position="35"/>
    </location>
</feature>
<gene>
    <name evidence="3" type="ORF">HQ36_05025</name>
</gene>
<keyword evidence="4" id="KW-1185">Reference proteome</keyword>
<dbReference type="Proteomes" id="UP000030134">
    <property type="component" value="Unassembled WGS sequence"/>
</dbReference>
<dbReference type="EMBL" id="JQZW01000008">
    <property type="protein sequence ID" value="KGN98260.1"/>
    <property type="molecule type" value="Genomic_DNA"/>
</dbReference>
<feature type="compositionally biased region" description="Basic and acidic residues" evidence="1">
    <location>
        <begin position="83"/>
        <end position="106"/>
    </location>
</feature>
<proteinExistence type="predicted"/>
<dbReference type="AlphaFoldDB" id="A0A0A2G7A8"/>
<evidence type="ECO:0000313" key="3">
    <source>
        <dbReference type="EMBL" id="KGN98260.1"/>
    </source>
</evidence>
<reference evidence="3 4" key="1">
    <citation type="submission" date="2014-08" db="EMBL/GenBank/DDBJ databases">
        <title>Porphyromonas gingivicanis strain:COT-022_OH1391 Genome sequencing.</title>
        <authorList>
            <person name="Wallis C."/>
            <person name="Deusch O."/>
            <person name="O'Flynn C."/>
            <person name="Davis I."/>
            <person name="Jospin G."/>
            <person name="Darling A.E."/>
            <person name="Coil D.A."/>
            <person name="Alexiev A."/>
            <person name="Horsfall A."/>
            <person name="Kirkwood N."/>
            <person name="Harris S."/>
            <person name="Eisen J.A."/>
        </authorList>
    </citation>
    <scope>NUCLEOTIDE SEQUENCE [LARGE SCALE GENOMIC DNA]</scope>
    <source>
        <strain evidence="4">COT-022 OH1391</strain>
    </source>
</reference>